<dbReference type="PROSITE" id="PS50096">
    <property type="entry name" value="IQ"/>
    <property type="match status" value="2"/>
</dbReference>
<dbReference type="PANTHER" id="PTHR32295:SF154">
    <property type="entry name" value="PROTEIN IQ-DOMAIN 32"/>
    <property type="match status" value="1"/>
</dbReference>
<evidence type="ECO:0000313" key="5">
    <source>
        <dbReference type="EMBL" id="CAG1849809.1"/>
    </source>
</evidence>
<dbReference type="InterPro" id="IPR000048">
    <property type="entry name" value="IQ_motif_EF-hand-BS"/>
</dbReference>
<protein>
    <submittedName>
        <fullName evidence="5">(wild Malaysian banana) hypothetical protein</fullName>
    </submittedName>
</protein>
<keyword evidence="1" id="KW-0112">Calmodulin-binding</keyword>
<feature type="compositionally biased region" description="Polar residues" evidence="4">
    <location>
        <begin position="651"/>
        <end position="669"/>
    </location>
</feature>
<dbReference type="FunCoup" id="A0A804IAS3">
    <property type="interactions" value="3680"/>
</dbReference>
<name>A0A804IAS3_MUSAM</name>
<feature type="compositionally biased region" description="Basic and acidic residues" evidence="4">
    <location>
        <begin position="771"/>
        <end position="786"/>
    </location>
</feature>
<feature type="compositionally biased region" description="Low complexity" evidence="4">
    <location>
        <begin position="758"/>
        <end position="768"/>
    </location>
</feature>
<proteinExistence type="inferred from homology"/>
<comment type="similarity">
    <text evidence="2">Belongs to the IQD family.</text>
</comment>
<dbReference type="Gene3D" id="1.20.5.190">
    <property type="match status" value="1"/>
</dbReference>
<dbReference type="Gramene" id="Ma03_t10990.1">
    <property type="protein sequence ID" value="Ma03_p10990.1"/>
    <property type="gene ID" value="Ma03_g10990"/>
</dbReference>
<keyword evidence="7" id="KW-1185">Reference proteome</keyword>
<dbReference type="OrthoDB" id="1747078at2759"/>
<organism evidence="6 7">
    <name type="scientific">Musa acuminata subsp. malaccensis</name>
    <name type="common">Wild banana</name>
    <name type="synonym">Musa malaccensis</name>
    <dbReference type="NCBI Taxonomy" id="214687"/>
    <lineage>
        <taxon>Eukaryota</taxon>
        <taxon>Viridiplantae</taxon>
        <taxon>Streptophyta</taxon>
        <taxon>Embryophyta</taxon>
        <taxon>Tracheophyta</taxon>
        <taxon>Spermatophyta</taxon>
        <taxon>Magnoliopsida</taxon>
        <taxon>Liliopsida</taxon>
        <taxon>Zingiberales</taxon>
        <taxon>Musaceae</taxon>
        <taxon>Musa</taxon>
    </lineage>
</organism>
<gene>
    <name evidence="5" type="ORF">GSMUA_213950.1</name>
</gene>
<dbReference type="PANTHER" id="PTHR32295">
    <property type="entry name" value="IQ-DOMAIN 5-RELATED"/>
    <property type="match status" value="1"/>
</dbReference>
<dbReference type="EMBL" id="HG996468">
    <property type="protein sequence ID" value="CAG1849809.1"/>
    <property type="molecule type" value="Genomic_DNA"/>
</dbReference>
<reference evidence="5" key="1">
    <citation type="submission" date="2021-03" db="EMBL/GenBank/DDBJ databases">
        <authorList>
            <consortium name="Genoscope - CEA"/>
            <person name="William W."/>
        </authorList>
    </citation>
    <scope>NUCLEOTIDE SEQUENCE</scope>
    <source>
        <strain evidence="5">Doubled-haploid Pahang</strain>
    </source>
</reference>
<dbReference type="EnsemblPlants" id="Ma03_t10990.1">
    <property type="protein sequence ID" value="Ma03_p10990.1"/>
    <property type="gene ID" value="Ma03_g10990"/>
</dbReference>
<comment type="function">
    <text evidence="3">May be involved in cooperative interactions with calmodulins or calmodulin-like proteins. Recruits calmodulin proteins to microtubules, thus being a potential scaffold in cellular signaling and trafficking. May associate with nucleic acids and regulate gene expression at the transcriptional or post-transcriptional level.</text>
</comment>
<evidence type="ECO:0000313" key="6">
    <source>
        <dbReference type="EnsemblPlants" id="Ma03_p10990.1"/>
    </source>
</evidence>
<feature type="compositionally biased region" description="Polar residues" evidence="4">
    <location>
        <begin position="625"/>
        <end position="635"/>
    </location>
</feature>
<reference evidence="6" key="2">
    <citation type="submission" date="2021-05" db="UniProtKB">
        <authorList>
            <consortium name="EnsemblPlants"/>
        </authorList>
    </citation>
    <scope>IDENTIFICATION</scope>
    <source>
        <strain evidence="6">subsp. malaccensis</strain>
    </source>
</reference>
<accession>A0A804IAS3</accession>
<dbReference type="GO" id="GO:0005516">
    <property type="term" value="F:calmodulin binding"/>
    <property type="evidence" value="ECO:0007669"/>
    <property type="project" value="UniProtKB-KW"/>
</dbReference>
<evidence type="ECO:0000256" key="1">
    <source>
        <dbReference type="ARBA" id="ARBA00022860"/>
    </source>
</evidence>
<dbReference type="Proteomes" id="UP000012960">
    <property type="component" value="Unplaced"/>
</dbReference>
<dbReference type="InterPro" id="IPR027417">
    <property type="entry name" value="P-loop_NTPase"/>
</dbReference>
<sequence length="786" mass="85877">MARPNSSCFKIIGCGGGDAVDNDELAHGEDKASSDKHRWSFCRRSSKHRVLSNTAVSEPISVCSIKDNQEISTINFNSPKYSLPERAEVQEKPIETAPSSSGIVNTEAPPSSSNRSITPAGSTLSQYDAIVIQAAIRAYLAEKRLLKLKIVVKLQAAIRGYLVKRQAIGSLRCIQAIIRMQSLIRARHAHKLIGKLTSPEEKFQEKGDSFVKSNKASNKLLLSNGLVRQLLETTPRTKSIYIKCDPSKSDSAWKWLEIWTALISSGVGKQQEQNLNHDNWSVEENANMVESEPAKENPYAASSLLLDSPAELILADGKRSSVIENVGNFEFQTPVIAPNNSFNPLLRVDVENSELKNELFNTMSQDCTDTKMVNKENMDCVSDNKQLQPNQSLEILVTTVPDKLQSVRDSSKHSAEKASSETLEKEGKKFVIVSRKPCNPAFVAAQSKFEELSSMSNVGRSVSSAAALKSKTESHSIQNNSFTNNNEAISAENLIFNDSRIQAAVSECGTEISISSTLDSPDKSETEGGEIVIEIGALEKENYAIIADAENAFDLSNLGANRRPDGTDQSMANLNASINLPQVDQHPAEPTNSNVPTHVEGMLEQARSPEGTPRSLATVPDLHGTPSSDVSVNAKKSQKDNDTPAERRRSQSIGKRSPSKPNNDSSGRSSTDRITKDSKILKRRNSFGIAKTDHVDQEPRLSSSNSLPGYMQATASARARAHVNTSPKSSPDLHDSQPKKRHSLPIENGKQNSSPHMQSSASQAQQSAKGNEAHSPHNSAERRWQR</sequence>
<evidence type="ECO:0000256" key="4">
    <source>
        <dbReference type="SAM" id="MobiDB-lite"/>
    </source>
</evidence>
<dbReference type="OMA" id="LMIQSHP"/>
<dbReference type="InParanoid" id="A0A804IAS3"/>
<feature type="compositionally biased region" description="Basic and acidic residues" evidence="4">
    <location>
        <begin position="637"/>
        <end position="649"/>
    </location>
</feature>
<evidence type="ECO:0000256" key="2">
    <source>
        <dbReference type="ARBA" id="ARBA00024341"/>
    </source>
</evidence>
<dbReference type="SUPFAM" id="SSF52540">
    <property type="entry name" value="P-loop containing nucleoside triphosphate hydrolases"/>
    <property type="match status" value="1"/>
</dbReference>
<evidence type="ECO:0000313" key="7">
    <source>
        <dbReference type="Proteomes" id="UP000012960"/>
    </source>
</evidence>
<feature type="compositionally biased region" description="Basic and acidic residues" evidence="4">
    <location>
        <begin position="670"/>
        <end position="680"/>
    </location>
</feature>
<feature type="region of interest" description="Disordered" evidence="4">
    <location>
        <begin position="93"/>
        <end position="119"/>
    </location>
</feature>
<evidence type="ECO:0000256" key="3">
    <source>
        <dbReference type="ARBA" id="ARBA00045534"/>
    </source>
</evidence>
<feature type="compositionally biased region" description="Polar residues" evidence="4">
    <location>
        <begin position="97"/>
        <end position="119"/>
    </location>
</feature>
<feature type="region of interest" description="Disordered" evidence="4">
    <location>
        <begin position="604"/>
        <end position="786"/>
    </location>
</feature>
<dbReference type="AlphaFoldDB" id="A0A804IAS3"/>
<dbReference type="Pfam" id="PF00612">
    <property type="entry name" value="IQ"/>
    <property type="match status" value="2"/>
</dbReference>